<gene>
    <name evidence="2" type="ORF">QQZ08_002274</name>
</gene>
<evidence type="ECO:0000313" key="2">
    <source>
        <dbReference type="EMBL" id="KAK7431233.1"/>
    </source>
</evidence>
<keyword evidence="3" id="KW-1185">Reference proteome</keyword>
<name>A0ABR1ICA2_9HYPO</name>
<dbReference type="EMBL" id="JAZAVK010000013">
    <property type="protein sequence ID" value="KAK7431233.1"/>
    <property type="molecule type" value="Genomic_DNA"/>
</dbReference>
<proteinExistence type="predicted"/>
<keyword evidence="1" id="KW-0472">Membrane</keyword>
<reference evidence="2 3" key="1">
    <citation type="journal article" date="2025" name="Microbiol. Resour. Announc.">
        <title>Draft genome sequences for Neonectria magnoliae and Neonectria punicea, canker pathogens of Liriodendron tulipifera and Acer saccharum in West Virginia.</title>
        <authorList>
            <person name="Petronek H.M."/>
            <person name="Kasson M.T."/>
            <person name="Metheny A.M."/>
            <person name="Stauder C.M."/>
            <person name="Lovett B."/>
            <person name="Lynch S.C."/>
            <person name="Garnas J.R."/>
            <person name="Kasson L.R."/>
            <person name="Stajich J.E."/>
        </authorList>
    </citation>
    <scope>NUCLEOTIDE SEQUENCE [LARGE SCALE GENOMIC DNA]</scope>
    <source>
        <strain evidence="2 3">NRRL 64651</strain>
    </source>
</reference>
<evidence type="ECO:0000313" key="3">
    <source>
        <dbReference type="Proteomes" id="UP001498421"/>
    </source>
</evidence>
<accession>A0ABR1ICA2</accession>
<feature type="transmembrane region" description="Helical" evidence="1">
    <location>
        <begin position="337"/>
        <end position="357"/>
    </location>
</feature>
<sequence length="371" mass="42874">MKELSRFCPSRRSLAFDQALPDHPDEFFELHYSNLVVEIRFLVERAFCPSGSPRSSPWLEAYPEQFLKFVELLARPDPHAGKWERLLRDGTERSCLLQAIIMMIIDAKVFSSLLFGADHEHQNILQSTDSSLVNAEGFRRSRVRAQTNRLYLRTKGGLPPLFWKEIDKLSTQVLVLVLPVFSWTSKIEGWQPPSIQELHQWLHDVIAYAGWLNICNRLSPAIVVSDWTKPGEHYNWRQDNLGQDVYVFSKNVAERRASKRSLAARYNTTARVKISAVPEIIRYRPVGNGTEKTGVAKYTILRPLVVYYEGRELDQDNDKTYVSLPDYIKWLRNRKTVPYRTALALLFIATLTLWVLFTSSGQDAWRNISES</sequence>
<evidence type="ECO:0000256" key="1">
    <source>
        <dbReference type="SAM" id="Phobius"/>
    </source>
</evidence>
<protein>
    <submittedName>
        <fullName evidence="2">Uncharacterized protein</fullName>
    </submittedName>
</protein>
<organism evidence="2 3">
    <name type="scientific">Neonectria magnoliae</name>
    <dbReference type="NCBI Taxonomy" id="2732573"/>
    <lineage>
        <taxon>Eukaryota</taxon>
        <taxon>Fungi</taxon>
        <taxon>Dikarya</taxon>
        <taxon>Ascomycota</taxon>
        <taxon>Pezizomycotina</taxon>
        <taxon>Sordariomycetes</taxon>
        <taxon>Hypocreomycetidae</taxon>
        <taxon>Hypocreales</taxon>
        <taxon>Nectriaceae</taxon>
        <taxon>Neonectria</taxon>
    </lineage>
</organism>
<keyword evidence="1" id="KW-1133">Transmembrane helix</keyword>
<dbReference type="Proteomes" id="UP001498421">
    <property type="component" value="Unassembled WGS sequence"/>
</dbReference>
<comment type="caution">
    <text evidence="2">The sequence shown here is derived from an EMBL/GenBank/DDBJ whole genome shotgun (WGS) entry which is preliminary data.</text>
</comment>
<keyword evidence="1" id="KW-0812">Transmembrane</keyword>